<dbReference type="RefSeq" id="WP_066922533.1">
    <property type="nucleotide sequence ID" value="NZ_CP011971.1"/>
</dbReference>
<evidence type="ECO:0000256" key="13">
    <source>
        <dbReference type="PIRSR" id="PIRSR006247-1"/>
    </source>
</evidence>
<evidence type="ECO:0000256" key="10">
    <source>
        <dbReference type="ARBA" id="ARBA00023065"/>
    </source>
</evidence>
<dbReference type="InterPro" id="IPR003445">
    <property type="entry name" value="Cat_transpt"/>
</dbReference>
<sequence>MNYAVVQRILGLLLVMFSLTMLPPVIVSLYFQDGNLAPFVDAFVALMMLGGLTWWPVRHKVRELRVRDGFLIVALFWAVLGVAGAAPLMLSTEVEMSITDAVFESVSGFTTTGATVLVGLDTMPRSLLYYRVQIEWLGGIGMVVLAVALLPMLGVGGMQLLRAETPGPVKDSKLTPRITETAKVLWIVYVFITAACALAYWLAGMTPFDALAHSFSTVATGGNSTHDANLGYFDSTAIEMIAVAFMFIGGINFSLHFLAFRYRSIVNYARDPEFRAYVTLLGLGVALYTIVLWLDRSFDEPLQALRLAVFHAVSMQTSSGFFTDDMSHWPSALPVILMLSTFVGGCAGSTSGGMKVVRWLLLWKQGQREVVQLVHPNAEVPVKLGRKPIDPRVIDAVWGFFAVYVASFGLLMVLLIASGEDQVTAFSAIAACMNNTGTGLGEVAANFTTITSPGKWICVVAMLLGRLEVFPLLVLISSTFWRR</sequence>
<evidence type="ECO:0000256" key="12">
    <source>
        <dbReference type="PIRNR" id="PIRNR006247"/>
    </source>
</evidence>
<dbReference type="STRING" id="465721.ACG33_15380"/>
<feature type="binding site" evidence="13">
    <location>
        <position position="435"/>
    </location>
    <ligand>
        <name>K(+)</name>
        <dbReference type="ChEBI" id="CHEBI:29103"/>
    </ligand>
</feature>
<feature type="binding site" evidence="13">
    <location>
        <position position="111"/>
    </location>
    <ligand>
        <name>K(+)</name>
        <dbReference type="ChEBI" id="CHEBI:29103"/>
    </ligand>
</feature>
<dbReference type="EMBL" id="CP011971">
    <property type="protein sequence ID" value="AMN48454.1"/>
    <property type="molecule type" value="Genomic_DNA"/>
</dbReference>
<keyword evidence="3 12" id="KW-0813">Transport</keyword>
<comment type="function">
    <text evidence="12">Low-affinity potassium transport system. Interacts with Trk system potassium uptake protein TrkA.</text>
</comment>
<keyword evidence="11 12" id="KW-0472">Membrane</keyword>
<gene>
    <name evidence="14" type="ORF">ACG33_15380</name>
</gene>
<comment type="subcellular location">
    <subcellularLocation>
        <location evidence="1 12">Cell inner membrane</location>
        <topology evidence="1 12">Multi-pass membrane protein</topology>
    </subcellularLocation>
</comment>
<evidence type="ECO:0000313" key="15">
    <source>
        <dbReference type="Proteomes" id="UP000070250"/>
    </source>
</evidence>
<keyword evidence="4 12" id="KW-1003">Cell membrane</keyword>
<dbReference type="InterPro" id="IPR004772">
    <property type="entry name" value="TrkH"/>
</dbReference>
<keyword evidence="6 12" id="KW-0633">Potassium transport</keyword>
<dbReference type="AlphaFoldDB" id="A0A127FDK1"/>
<keyword evidence="15" id="KW-1185">Reference proteome</keyword>
<dbReference type="PIRSF" id="PIRSF006247">
    <property type="entry name" value="TrkH"/>
    <property type="match status" value="1"/>
</dbReference>
<evidence type="ECO:0000256" key="2">
    <source>
        <dbReference type="ARBA" id="ARBA00009137"/>
    </source>
</evidence>
<evidence type="ECO:0000256" key="11">
    <source>
        <dbReference type="ARBA" id="ARBA00023136"/>
    </source>
</evidence>
<evidence type="ECO:0000256" key="4">
    <source>
        <dbReference type="ARBA" id="ARBA00022475"/>
    </source>
</evidence>
<keyword evidence="10 12" id="KW-0406">Ion transport</keyword>
<keyword evidence="7" id="KW-0812">Transmembrane</keyword>
<evidence type="ECO:0000313" key="14">
    <source>
        <dbReference type="EMBL" id="AMN48454.1"/>
    </source>
</evidence>
<keyword evidence="13" id="KW-0479">Metal-binding</keyword>
<feature type="binding site" evidence="13">
    <location>
        <position position="112"/>
    </location>
    <ligand>
        <name>K(+)</name>
        <dbReference type="ChEBI" id="CHEBI:29103"/>
    </ligand>
</feature>
<dbReference type="Pfam" id="PF02386">
    <property type="entry name" value="TrkH"/>
    <property type="match status" value="1"/>
</dbReference>
<evidence type="ECO:0000256" key="6">
    <source>
        <dbReference type="ARBA" id="ARBA00022538"/>
    </source>
</evidence>
<evidence type="ECO:0000256" key="8">
    <source>
        <dbReference type="ARBA" id="ARBA00022958"/>
    </source>
</evidence>
<feature type="binding site" evidence="13">
    <location>
        <position position="221"/>
    </location>
    <ligand>
        <name>K(+)</name>
        <dbReference type="ChEBI" id="CHEBI:29103"/>
    </ligand>
</feature>
<dbReference type="GO" id="GO:0046872">
    <property type="term" value="F:metal ion binding"/>
    <property type="evidence" value="ECO:0007669"/>
    <property type="project" value="UniProtKB-KW"/>
</dbReference>
<reference evidence="14 15" key="1">
    <citation type="submission" date="2015-06" db="EMBL/GenBank/DDBJ databases">
        <title>A Comprehensive Approach to Explore the Metabolic and Phylogenetic Diversity of Bacterial Steroid Degradation in the Environment: Testosterone as an Example.</title>
        <authorList>
            <person name="Yang F.-C."/>
            <person name="Chen Y.-L."/>
            <person name="Yu C.-P."/>
            <person name="Tang S.-L."/>
            <person name="Wang P.-H."/>
            <person name="Ismail W."/>
            <person name="Wang C.-H."/>
            <person name="Yang C.-Y."/>
            <person name="Chiang Y.-R."/>
        </authorList>
    </citation>
    <scope>NUCLEOTIDE SEQUENCE [LARGE SCALE GENOMIC DNA]</scope>
    <source>
        <strain evidence="14 15">DSM 18526</strain>
    </source>
</reference>
<evidence type="ECO:0000256" key="3">
    <source>
        <dbReference type="ARBA" id="ARBA00022448"/>
    </source>
</evidence>
<evidence type="ECO:0000256" key="7">
    <source>
        <dbReference type="ARBA" id="ARBA00022692"/>
    </source>
</evidence>
<protein>
    <recommendedName>
        <fullName evidence="12">Trk system potassium uptake protein</fullName>
    </recommendedName>
</protein>
<evidence type="ECO:0000256" key="9">
    <source>
        <dbReference type="ARBA" id="ARBA00022989"/>
    </source>
</evidence>
<organism evidence="14 15">
    <name type="scientific">Steroidobacter denitrificans</name>
    <dbReference type="NCBI Taxonomy" id="465721"/>
    <lineage>
        <taxon>Bacteria</taxon>
        <taxon>Pseudomonadati</taxon>
        <taxon>Pseudomonadota</taxon>
        <taxon>Gammaproteobacteria</taxon>
        <taxon>Steroidobacterales</taxon>
        <taxon>Steroidobacteraceae</taxon>
        <taxon>Steroidobacter</taxon>
    </lineage>
</organism>
<dbReference type="GO" id="GO:0015379">
    <property type="term" value="F:potassium:chloride symporter activity"/>
    <property type="evidence" value="ECO:0007669"/>
    <property type="project" value="InterPro"/>
</dbReference>
<accession>A0A127FDK1</accession>
<dbReference type="Proteomes" id="UP000070250">
    <property type="component" value="Chromosome"/>
</dbReference>
<dbReference type="GO" id="GO:0005886">
    <property type="term" value="C:plasma membrane"/>
    <property type="evidence" value="ECO:0007669"/>
    <property type="project" value="UniProtKB-SubCell"/>
</dbReference>
<keyword evidence="9" id="KW-1133">Transmembrane helix</keyword>
<evidence type="ECO:0000256" key="1">
    <source>
        <dbReference type="ARBA" id="ARBA00004429"/>
    </source>
</evidence>
<dbReference type="PATRIC" id="fig|465721.4.peg.3287"/>
<dbReference type="PANTHER" id="PTHR32024">
    <property type="entry name" value="TRK SYSTEM POTASSIUM UPTAKE PROTEIN TRKG-RELATED"/>
    <property type="match status" value="1"/>
</dbReference>
<dbReference type="OrthoDB" id="9810952at2"/>
<keyword evidence="8 12" id="KW-0630">Potassium</keyword>
<evidence type="ECO:0000256" key="5">
    <source>
        <dbReference type="ARBA" id="ARBA00022519"/>
    </source>
</evidence>
<keyword evidence="5 12" id="KW-0997">Cell inner membrane</keyword>
<dbReference type="PANTHER" id="PTHR32024:SF2">
    <property type="entry name" value="TRK SYSTEM POTASSIUM UPTAKE PROTEIN TRKG-RELATED"/>
    <property type="match status" value="1"/>
</dbReference>
<dbReference type="KEGG" id="sdf:ACG33_15380"/>
<name>A0A127FDK1_STEDE</name>
<comment type="similarity">
    <text evidence="2 12">Belongs to the TrkH potassium transport family.</text>
</comment>
<dbReference type="NCBIfam" id="TIGR00933">
    <property type="entry name" value="2a38"/>
    <property type="match status" value="1"/>
</dbReference>
<proteinExistence type="inferred from homology"/>